<evidence type="ECO:0000256" key="4">
    <source>
        <dbReference type="ARBA" id="ARBA00016244"/>
    </source>
</evidence>
<dbReference type="GO" id="GO:0044780">
    <property type="term" value="P:bacterial-type flagellum assembly"/>
    <property type="evidence" value="ECO:0007669"/>
    <property type="project" value="InterPro"/>
</dbReference>
<feature type="domain" description="Flagellar hook-associated protein 1 D2-like" evidence="10">
    <location>
        <begin position="331"/>
        <end position="410"/>
    </location>
</feature>
<feature type="region of interest" description="Disordered" evidence="7">
    <location>
        <begin position="504"/>
        <end position="523"/>
    </location>
</feature>
<evidence type="ECO:0000313" key="13">
    <source>
        <dbReference type="Proteomes" id="UP000001890"/>
    </source>
</evidence>
<dbReference type="STRING" id="380358.XALC_1419"/>
<dbReference type="SUPFAM" id="SSF64518">
    <property type="entry name" value="Phase 1 flagellin"/>
    <property type="match status" value="2"/>
</dbReference>
<dbReference type="RefSeq" id="WP_012915930.1">
    <property type="nucleotide sequence ID" value="NC_013722.1"/>
</dbReference>
<protein>
    <recommendedName>
        <fullName evidence="4">Flagellar hook-associated protein 1</fullName>
    </recommendedName>
</protein>
<keyword evidence="12" id="KW-0966">Cell projection</keyword>
<dbReference type="InterPro" id="IPR002371">
    <property type="entry name" value="FlgK"/>
</dbReference>
<dbReference type="GeneID" id="57876724"/>
<dbReference type="Proteomes" id="UP000001890">
    <property type="component" value="Chromosome"/>
</dbReference>
<sequence length="624" mass="64204">MSVMSTGTGALLAFQRALQTVSHNVANANTNGYSRQRASFATNVPNQFGNYYVGNGTHISDISRVADQLAISRLFDSTGEAARLKQLSDMSSRVDSVFSDKATGIAGPWSNFFDATSSLSSSAPTTANRQNLLDSGNALVTRFKQLNGQIDSLNNEVNGGLVSGTTEANDLATEIAKINGQIGSNATDASPDLLDHRDQLISQLVSYTGGSVVQQDGGMMNVYTAGGQAMVVGTTASVLVTTQDPYQPQRLQIALKTPGGSTPLSSQALGGKIGGYLEFRSSVLDPTTAELGRIATGLASSYNQQHKAGMDLYGQMGGNFFNLPPPTVDGNSANTGNAAFTVNVSDVSKLDGQNLLLSYNGSTWSASRADTGASVAMTGSGTSADPFVVNGVSLQVSGTAAAGDKFLLQPTANAINNLSVAITDPSRIAAATPIKATVSLSNQGTGIVSKVQAVDATNANLLTPSNIAFVDATHYTIDGTGPFAYTAGQTISANGWSLTLDGKPSSGDSFAVSPTGPGSSDNGNAQLLSHLDDAKALNGGTITLNGAVSGLSTTIGSAARQAQYSSDAQNVIQSNAQDARDSLSGVNLDEEAANMLQLQQAYEAASHIISTADTMFQSILSAIR</sequence>
<evidence type="ECO:0000259" key="9">
    <source>
        <dbReference type="Pfam" id="PF06429"/>
    </source>
</evidence>
<dbReference type="GO" id="GO:0009424">
    <property type="term" value="C:bacterial-type flagellum hook"/>
    <property type="evidence" value="ECO:0007669"/>
    <property type="project" value="InterPro"/>
</dbReference>
<keyword evidence="5" id="KW-0964">Secreted</keyword>
<evidence type="ECO:0000259" key="8">
    <source>
        <dbReference type="Pfam" id="PF00460"/>
    </source>
</evidence>
<keyword evidence="6" id="KW-0975">Bacterial flagellum</keyword>
<keyword evidence="12" id="KW-0969">Cilium</keyword>
<dbReference type="PANTHER" id="PTHR30033">
    <property type="entry name" value="FLAGELLAR HOOK-ASSOCIATED PROTEIN 1"/>
    <property type="match status" value="1"/>
</dbReference>
<comment type="similarity">
    <text evidence="3">Belongs to the flagella basal body rod proteins family.</text>
</comment>
<feature type="domain" description="Flagellar hook-associated protein FlgK helical" evidence="11">
    <location>
        <begin position="92"/>
        <end position="321"/>
    </location>
</feature>
<dbReference type="Pfam" id="PF21158">
    <property type="entry name" value="flgK_1st_1"/>
    <property type="match status" value="1"/>
</dbReference>
<dbReference type="EMBL" id="FP565176">
    <property type="protein sequence ID" value="CBA15926.1"/>
    <property type="molecule type" value="Genomic_DNA"/>
</dbReference>
<dbReference type="GO" id="GO:0005576">
    <property type="term" value="C:extracellular region"/>
    <property type="evidence" value="ECO:0007669"/>
    <property type="project" value="UniProtKB-SubCell"/>
</dbReference>
<evidence type="ECO:0000256" key="5">
    <source>
        <dbReference type="ARBA" id="ARBA00022525"/>
    </source>
</evidence>
<evidence type="ECO:0000256" key="2">
    <source>
        <dbReference type="ARBA" id="ARBA00004613"/>
    </source>
</evidence>
<proteinExistence type="inferred from homology"/>
<evidence type="ECO:0000313" key="12">
    <source>
        <dbReference type="EMBL" id="CBA15926.1"/>
    </source>
</evidence>
<evidence type="ECO:0000256" key="6">
    <source>
        <dbReference type="ARBA" id="ARBA00023143"/>
    </source>
</evidence>
<keyword evidence="12" id="KW-0282">Flagellum</keyword>
<dbReference type="Pfam" id="PF06429">
    <property type="entry name" value="Flg_bbr_C"/>
    <property type="match status" value="1"/>
</dbReference>
<keyword evidence="13" id="KW-1185">Reference proteome</keyword>
<feature type="domain" description="Flagellar basal-body/hook protein C-terminal" evidence="9">
    <location>
        <begin position="584"/>
        <end position="621"/>
    </location>
</feature>
<dbReference type="eggNOG" id="COG1256">
    <property type="taxonomic scope" value="Bacteria"/>
</dbReference>
<gene>
    <name evidence="12" type="primary">flgK</name>
    <name evidence="12" type="ordered locus">XALc_1419</name>
</gene>
<dbReference type="InterPro" id="IPR010930">
    <property type="entry name" value="Flg_bb/hook_C_dom"/>
</dbReference>
<evidence type="ECO:0000256" key="3">
    <source>
        <dbReference type="ARBA" id="ARBA00009677"/>
    </source>
</evidence>
<dbReference type="InterPro" id="IPR053927">
    <property type="entry name" value="FlgK_helical"/>
</dbReference>
<dbReference type="NCBIfam" id="TIGR02492">
    <property type="entry name" value="flgK_ends"/>
    <property type="match status" value="1"/>
</dbReference>
<evidence type="ECO:0000259" key="10">
    <source>
        <dbReference type="Pfam" id="PF21158"/>
    </source>
</evidence>
<reference evidence="12 13" key="1">
    <citation type="journal article" date="2009" name="BMC Genomics">
        <title>The complete genome sequence of Xanthomonas albilineans provides new insights into the reductive genome evolution of the xylem-limited Xanthomonadaceae.</title>
        <authorList>
            <person name="Pieretti I."/>
            <person name="Royer M."/>
            <person name="Barbe V."/>
            <person name="Carrere S."/>
            <person name="Koebnik R."/>
            <person name="Cociancich S."/>
            <person name="Couloux A."/>
            <person name="Darrasse A."/>
            <person name="Gouzy J."/>
            <person name="Jacques M.A."/>
            <person name="Lauber E."/>
            <person name="Manceau C."/>
            <person name="Mangenot S."/>
            <person name="Poussier S."/>
            <person name="Segurens B."/>
            <person name="Szurek B."/>
            <person name="Verdier V."/>
            <person name="Arlat M."/>
            <person name="Rott P."/>
        </authorList>
    </citation>
    <scope>NUCLEOTIDE SEQUENCE [LARGE SCALE GENOMIC DNA]</scope>
    <source>
        <strain evidence="13">GPE PC73 / CFBP 7063</strain>
    </source>
</reference>
<feature type="domain" description="Flagellar basal body rod protein N-terminal" evidence="8">
    <location>
        <begin position="4"/>
        <end position="33"/>
    </location>
</feature>
<comment type="subcellular location">
    <subcellularLocation>
        <location evidence="1">Bacterial flagellum</location>
    </subcellularLocation>
    <subcellularLocation>
        <location evidence="2">Secreted</location>
    </subcellularLocation>
</comment>
<dbReference type="AlphaFoldDB" id="D2UAA4"/>
<name>D2UAA4_XANAP</name>
<evidence type="ECO:0000256" key="7">
    <source>
        <dbReference type="SAM" id="MobiDB-lite"/>
    </source>
</evidence>
<dbReference type="PANTHER" id="PTHR30033:SF1">
    <property type="entry name" value="FLAGELLAR HOOK-ASSOCIATED PROTEIN 1"/>
    <property type="match status" value="1"/>
</dbReference>
<evidence type="ECO:0000256" key="1">
    <source>
        <dbReference type="ARBA" id="ARBA00004365"/>
    </source>
</evidence>
<organism evidence="12 13">
    <name type="scientific">Xanthomonas albilineans (strain GPE PC73 / CFBP 7063)</name>
    <dbReference type="NCBI Taxonomy" id="380358"/>
    <lineage>
        <taxon>Bacteria</taxon>
        <taxon>Pseudomonadati</taxon>
        <taxon>Pseudomonadota</taxon>
        <taxon>Gammaproteobacteria</taxon>
        <taxon>Lysobacterales</taxon>
        <taxon>Lysobacteraceae</taxon>
        <taxon>Xanthomonas</taxon>
    </lineage>
</organism>
<dbReference type="PATRIC" id="fig|29447.3.peg.1409"/>
<evidence type="ECO:0000259" key="11">
    <source>
        <dbReference type="Pfam" id="PF22638"/>
    </source>
</evidence>
<dbReference type="PRINTS" id="PR01005">
    <property type="entry name" value="FLGHOOKAP1"/>
</dbReference>
<dbReference type="Pfam" id="PF00460">
    <property type="entry name" value="Flg_bb_rod"/>
    <property type="match status" value="1"/>
</dbReference>
<dbReference type="OrthoDB" id="9802553at2"/>
<accession>D2UAA4</accession>
<dbReference type="Pfam" id="PF22638">
    <property type="entry name" value="FlgK_D1"/>
    <property type="match status" value="1"/>
</dbReference>
<dbReference type="GO" id="GO:0005198">
    <property type="term" value="F:structural molecule activity"/>
    <property type="evidence" value="ECO:0007669"/>
    <property type="project" value="InterPro"/>
</dbReference>
<dbReference type="KEGG" id="xal:XALC_1419"/>
<dbReference type="InterPro" id="IPR001444">
    <property type="entry name" value="Flag_bb_rod_N"/>
</dbReference>
<dbReference type="InterPro" id="IPR049119">
    <property type="entry name" value="FlgK_D2-like"/>
</dbReference>